<evidence type="ECO:0000313" key="4">
    <source>
        <dbReference type="Proteomes" id="UP000663864"/>
    </source>
</evidence>
<dbReference type="AlphaFoldDB" id="A0A815T5G9"/>
<dbReference type="EMBL" id="CAJOBD010004554">
    <property type="protein sequence ID" value="CAF3999224.1"/>
    <property type="molecule type" value="Genomic_DNA"/>
</dbReference>
<dbReference type="PROSITE" id="PS51186">
    <property type="entry name" value="GNAT"/>
    <property type="match status" value="1"/>
</dbReference>
<feature type="domain" description="N-acetyltransferase" evidence="1">
    <location>
        <begin position="39"/>
        <end position="189"/>
    </location>
</feature>
<dbReference type="InterPro" id="IPR016181">
    <property type="entry name" value="Acyl_CoA_acyltransferase"/>
</dbReference>
<comment type="caution">
    <text evidence="2">The sequence shown here is derived from an EMBL/GenBank/DDBJ whole genome shotgun (WGS) entry which is preliminary data.</text>
</comment>
<accession>A0A815T5G9</accession>
<dbReference type="Proteomes" id="UP000663836">
    <property type="component" value="Unassembled WGS sequence"/>
</dbReference>
<dbReference type="Gene3D" id="3.40.630.30">
    <property type="match status" value="1"/>
</dbReference>
<evidence type="ECO:0000259" key="1">
    <source>
        <dbReference type="PROSITE" id="PS51186"/>
    </source>
</evidence>
<dbReference type="Proteomes" id="UP000663864">
    <property type="component" value="Unassembled WGS sequence"/>
</dbReference>
<dbReference type="EMBL" id="CAJNOT010007034">
    <property type="protein sequence ID" value="CAF1500092.1"/>
    <property type="molecule type" value="Genomic_DNA"/>
</dbReference>
<dbReference type="InterPro" id="IPR000182">
    <property type="entry name" value="GNAT_dom"/>
</dbReference>
<name>A0A815T5G9_9BILA</name>
<organism evidence="2 4">
    <name type="scientific">Rotaria sordida</name>
    <dbReference type="NCBI Taxonomy" id="392033"/>
    <lineage>
        <taxon>Eukaryota</taxon>
        <taxon>Metazoa</taxon>
        <taxon>Spiralia</taxon>
        <taxon>Gnathifera</taxon>
        <taxon>Rotifera</taxon>
        <taxon>Eurotatoria</taxon>
        <taxon>Bdelloidea</taxon>
        <taxon>Philodinida</taxon>
        <taxon>Philodinidae</taxon>
        <taxon>Rotaria</taxon>
    </lineage>
</organism>
<evidence type="ECO:0000313" key="3">
    <source>
        <dbReference type="EMBL" id="CAF3999224.1"/>
    </source>
</evidence>
<dbReference type="Pfam" id="PF00583">
    <property type="entry name" value="Acetyltransf_1"/>
    <property type="match status" value="1"/>
</dbReference>
<proteinExistence type="predicted"/>
<protein>
    <recommendedName>
        <fullName evidence="1">N-acetyltransferase domain-containing protein</fullName>
    </recommendedName>
</protein>
<sequence length="199" mass="23392">MTDNYLHQSTDKIEYFSVKMIRPNMDSIPLYSLPPGYSIELYKPNSNDEQKWSEILLATGEFRTIQQSHELFTKNFLNHKDSYLLPERLYFLVNSEGRYIGTAMSWLDKLDGEEQGRLKWVSIIPEYQRKKLAKPLVSIVLKKIAEYSNKCFLGSQTTSWRAINMYADFGFKPCMKMENSEKAWKILSDLCNRNFLDNQ</sequence>
<dbReference type="SUPFAM" id="SSF55729">
    <property type="entry name" value="Acyl-CoA N-acyltransferases (Nat)"/>
    <property type="match status" value="1"/>
</dbReference>
<dbReference type="GO" id="GO:0016747">
    <property type="term" value="F:acyltransferase activity, transferring groups other than amino-acyl groups"/>
    <property type="evidence" value="ECO:0007669"/>
    <property type="project" value="InterPro"/>
</dbReference>
<gene>
    <name evidence="3" type="ORF">JBS370_LOCUS26177</name>
    <name evidence="2" type="ORF">ZHD862_LOCUS37404</name>
</gene>
<evidence type="ECO:0000313" key="2">
    <source>
        <dbReference type="EMBL" id="CAF1500092.1"/>
    </source>
</evidence>
<reference evidence="2" key="1">
    <citation type="submission" date="2021-02" db="EMBL/GenBank/DDBJ databases">
        <authorList>
            <person name="Nowell W R."/>
        </authorList>
    </citation>
    <scope>NUCLEOTIDE SEQUENCE</scope>
</reference>